<feature type="coiled-coil region" evidence="1">
    <location>
        <begin position="29"/>
        <end position="77"/>
    </location>
</feature>
<name>A9UWL4_MONBE</name>
<dbReference type="KEGG" id="mbr:MONBRDRAFT_24496"/>
<evidence type="ECO:0000313" key="2">
    <source>
        <dbReference type="EMBL" id="EDQ90066.1"/>
    </source>
</evidence>
<evidence type="ECO:0000256" key="1">
    <source>
        <dbReference type="SAM" id="Coils"/>
    </source>
</evidence>
<proteinExistence type="predicted"/>
<gene>
    <name evidence="2" type="ORF">MONBRDRAFT_24496</name>
</gene>
<dbReference type="Proteomes" id="UP000001357">
    <property type="component" value="Unassembled WGS sequence"/>
</dbReference>
<dbReference type="Gene3D" id="1.20.1270.70">
    <property type="entry name" value="Designed single chain three-helix bundle"/>
    <property type="match status" value="1"/>
</dbReference>
<protein>
    <submittedName>
        <fullName evidence="2">Uncharacterized protein</fullName>
    </submittedName>
</protein>
<dbReference type="EMBL" id="CH991548">
    <property type="protein sequence ID" value="EDQ90066.1"/>
    <property type="molecule type" value="Genomic_DNA"/>
</dbReference>
<dbReference type="Gene3D" id="1.20.5.190">
    <property type="match status" value="1"/>
</dbReference>
<keyword evidence="1" id="KW-0175">Coiled coil</keyword>
<reference evidence="2 3" key="1">
    <citation type="journal article" date="2008" name="Nature">
        <title>The genome of the choanoflagellate Monosiga brevicollis and the origin of metazoans.</title>
        <authorList>
            <consortium name="JGI Sequencing"/>
            <person name="King N."/>
            <person name="Westbrook M.J."/>
            <person name="Young S.L."/>
            <person name="Kuo A."/>
            <person name="Abedin M."/>
            <person name="Chapman J."/>
            <person name="Fairclough S."/>
            <person name="Hellsten U."/>
            <person name="Isogai Y."/>
            <person name="Letunic I."/>
            <person name="Marr M."/>
            <person name="Pincus D."/>
            <person name="Putnam N."/>
            <person name="Rokas A."/>
            <person name="Wright K.J."/>
            <person name="Zuzow R."/>
            <person name="Dirks W."/>
            <person name="Good M."/>
            <person name="Goodstein D."/>
            <person name="Lemons D."/>
            <person name="Li W."/>
            <person name="Lyons J.B."/>
            <person name="Morris A."/>
            <person name="Nichols S."/>
            <person name="Richter D.J."/>
            <person name="Salamov A."/>
            <person name="Bork P."/>
            <person name="Lim W.A."/>
            <person name="Manning G."/>
            <person name="Miller W.T."/>
            <person name="McGinnis W."/>
            <person name="Shapiro H."/>
            <person name="Tjian R."/>
            <person name="Grigoriev I.V."/>
            <person name="Rokhsar D."/>
        </authorList>
    </citation>
    <scope>NUCLEOTIDE SEQUENCE [LARGE SCALE GENOMIC DNA]</scope>
    <source>
        <strain evidence="3">MX1 / ATCC 50154</strain>
    </source>
</reference>
<dbReference type="AlphaFoldDB" id="A9UWL4"/>
<sequence length="386" mass="42553">MPSIMGLLHQLSAKFDGMQADMAAMKTDMADMKTDMADMKTKVDHLETKADRLETKVDHLATKADRLETKVDRLDLRVGMLTEAHVRKVVGQERGKRWTRHYDVYSLDGIANLLVTKRPSTIVPKLTSEDVAFHVHNMTEKLVLTALKGADGGLPGLLQCIAEDYQLAGPPAFAATVDFFKQALAFVTAALQAEATRQHGQDATKRGILIQLQQLLEANKDIVQAGSKDPTPLSKIMRTHSGLALSLFFAMPPLLAVRKNLPKYKKRWAWRSLEFEMRGQFTAPSTHQAAHIEFGEVRSSAVNQGAGLEQLAFRSHVLRHAYSIMAPNELLDCAPVLYIECASVDAHTVLKENVPVSIIPLRHPFEKVADANDDALHAAAPVVAMA</sequence>
<dbReference type="GeneID" id="5890193"/>
<dbReference type="RefSeq" id="XP_001744833.1">
    <property type="nucleotide sequence ID" value="XM_001744781.1"/>
</dbReference>
<organism evidence="2 3">
    <name type="scientific">Monosiga brevicollis</name>
    <name type="common">Choanoflagellate</name>
    <dbReference type="NCBI Taxonomy" id="81824"/>
    <lineage>
        <taxon>Eukaryota</taxon>
        <taxon>Choanoflagellata</taxon>
        <taxon>Craspedida</taxon>
        <taxon>Salpingoecidae</taxon>
        <taxon>Monosiga</taxon>
    </lineage>
</organism>
<dbReference type="InParanoid" id="A9UWL4"/>
<accession>A9UWL4</accession>
<evidence type="ECO:0000313" key="3">
    <source>
        <dbReference type="Proteomes" id="UP000001357"/>
    </source>
</evidence>
<keyword evidence="3" id="KW-1185">Reference proteome</keyword>